<organism evidence="1 2">
    <name type="scientific">Pseudomonas baetica</name>
    <dbReference type="NCBI Taxonomy" id="674054"/>
    <lineage>
        <taxon>Bacteria</taxon>
        <taxon>Pseudomonadati</taxon>
        <taxon>Pseudomonadota</taxon>
        <taxon>Gammaproteobacteria</taxon>
        <taxon>Pseudomonadales</taxon>
        <taxon>Pseudomonadaceae</taxon>
        <taxon>Pseudomonas</taxon>
    </lineage>
</organism>
<protein>
    <submittedName>
        <fullName evidence="1">Uncharacterized protein</fullName>
    </submittedName>
</protein>
<comment type="caution">
    <text evidence="1">The sequence shown here is derived from an EMBL/GenBank/DDBJ whole genome shotgun (WGS) entry which is preliminary data.</text>
</comment>
<accession>A0ABX4Q4E9</accession>
<proteinExistence type="predicted"/>
<dbReference type="EMBL" id="PHHE01000001">
    <property type="protein sequence ID" value="PKA71663.1"/>
    <property type="molecule type" value="Genomic_DNA"/>
</dbReference>
<reference evidence="1 2" key="1">
    <citation type="submission" date="2017-11" db="EMBL/GenBank/DDBJ databases">
        <title>Genome sequencing of a diverse group of Pseudomonas species.</title>
        <authorList>
            <person name="Loper J."/>
        </authorList>
    </citation>
    <scope>NUCLEOTIDE SEQUENCE [LARGE SCALE GENOMIC DNA]</scope>
    <source>
        <strain evidence="1 2">LMG 25716</strain>
    </source>
</reference>
<keyword evidence="2" id="KW-1185">Reference proteome</keyword>
<dbReference type="Proteomes" id="UP000232455">
    <property type="component" value="Unassembled WGS sequence"/>
</dbReference>
<evidence type="ECO:0000313" key="2">
    <source>
        <dbReference type="Proteomes" id="UP000232455"/>
    </source>
</evidence>
<evidence type="ECO:0000313" key="1">
    <source>
        <dbReference type="EMBL" id="PKA71663.1"/>
    </source>
</evidence>
<name>A0ABX4Q4E9_9PSED</name>
<gene>
    <name evidence="1" type="ORF">ATI02_4655</name>
</gene>
<sequence>MAEYPLNKEGADLSRIDSPAYNFKSCDDFVTGWVRSQGIYKQP</sequence>